<dbReference type="GeneID" id="81594542"/>
<feature type="non-terminal residue" evidence="2">
    <location>
        <position position="1"/>
    </location>
</feature>
<evidence type="ECO:0000256" key="1">
    <source>
        <dbReference type="SAM" id="MobiDB-lite"/>
    </source>
</evidence>
<keyword evidence="3" id="KW-1185">Reference proteome</keyword>
<dbReference type="AlphaFoldDB" id="A0AAD6CJQ7"/>
<dbReference type="PANTHER" id="PTHR34883">
    <property type="entry name" value="SERINE-RICH PROTEIN, PUTATIVE-RELATED-RELATED"/>
    <property type="match status" value="1"/>
</dbReference>
<name>A0AAD6CJQ7_9EURO</name>
<evidence type="ECO:0000313" key="2">
    <source>
        <dbReference type="EMBL" id="KAJ5465219.1"/>
    </source>
</evidence>
<reference evidence="2" key="1">
    <citation type="submission" date="2022-12" db="EMBL/GenBank/DDBJ databases">
        <authorList>
            <person name="Petersen C."/>
        </authorList>
    </citation>
    <scope>NUCLEOTIDE SEQUENCE</scope>
    <source>
        <strain evidence="2">IBT 16125</strain>
    </source>
</reference>
<feature type="region of interest" description="Disordered" evidence="1">
    <location>
        <begin position="1"/>
        <end position="32"/>
    </location>
</feature>
<dbReference type="EMBL" id="JAPVEA010000001">
    <property type="protein sequence ID" value="KAJ5465219.1"/>
    <property type="molecule type" value="Genomic_DNA"/>
</dbReference>
<dbReference type="SUPFAM" id="SSF49503">
    <property type="entry name" value="Cupredoxins"/>
    <property type="match status" value="1"/>
</dbReference>
<comment type="caution">
    <text evidence="2">The sequence shown here is derived from an EMBL/GenBank/DDBJ whole genome shotgun (WGS) entry which is preliminary data.</text>
</comment>
<dbReference type="InterPro" id="IPR008972">
    <property type="entry name" value="Cupredoxin"/>
</dbReference>
<evidence type="ECO:0008006" key="4">
    <source>
        <dbReference type="Google" id="ProtNLM"/>
    </source>
</evidence>
<gene>
    <name evidence="2" type="ORF">N7458_000905</name>
</gene>
<evidence type="ECO:0000313" key="3">
    <source>
        <dbReference type="Proteomes" id="UP001213681"/>
    </source>
</evidence>
<dbReference type="InterPro" id="IPR052953">
    <property type="entry name" value="Ser-rich/MCO-related"/>
</dbReference>
<organism evidence="2 3">
    <name type="scientific">Penicillium daleae</name>
    <dbReference type="NCBI Taxonomy" id="63821"/>
    <lineage>
        <taxon>Eukaryota</taxon>
        <taxon>Fungi</taxon>
        <taxon>Dikarya</taxon>
        <taxon>Ascomycota</taxon>
        <taxon>Pezizomycotina</taxon>
        <taxon>Eurotiomycetes</taxon>
        <taxon>Eurotiomycetidae</taxon>
        <taxon>Eurotiales</taxon>
        <taxon>Aspergillaceae</taxon>
        <taxon>Penicillium</taxon>
    </lineage>
</organism>
<protein>
    <recommendedName>
        <fullName evidence="4">Extracellular serine-rich protein</fullName>
    </recommendedName>
</protein>
<dbReference type="Gene3D" id="2.60.40.420">
    <property type="entry name" value="Cupredoxins - blue copper proteins"/>
    <property type="match status" value="1"/>
</dbReference>
<dbReference type="RefSeq" id="XP_056772066.1">
    <property type="nucleotide sequence ID" value="XM_056904299.1"/>
</dbReference>
<feature type="compositionally biased region" description="Low complexity" evidence="1">
    <location>
        <begin position="1"/>
        <end position="29"/>
    </location>
</feature>
<dbReference type="PANTHER" id="PTHR34883:SF15">
    <property type="entry name" value="EXTRACELLULAR SERINE-RICH PROTEIN"/>
    <property type="match status" value="1"/>
</dbReference>
<accession>A0AAD6CJQ7</accession>
<proteinExistence type="predicted"/>
<dbReference type="Proteomes" id="UP001213681">
    <property type="component" value="Unassembled WGS sequence"/>
</dbReference>
<sequence length="132" mass="13778">YGGSQSSSSTTTTPSSTSPSSSSTSQSSSKAVHSVDVGEKGFTFSPDTLTVAPGEKVEFHFYPGDHSVAQASFDNPCHPSSNTGIWSGFQNPTSGEQKTVFTVTVNDTNPIWLYCAQVGHCQAGMVAVINPP</sequence>
<dbReference type="CDD" id="cd00920">
    <property type="entry name" value="Cupredoxin"/>
    <property type="match status" value="1"/>
</dbReference>
<reference evidence="2" key="2">
    <citation type="journal article" date="2023" name="IMA Fungus">
        <title>Comparative genomic study of the Penicillium genus elucidates a diverse pangenome and 15 lateral gene transfer events.</title>
        <authorList>
            <person name="Petersen C."/>
            <person name="Sorensen T."/>
            <person name="Nielsen M.R."/>
            <person name="Sondergaard T.E."/>
            <person name="Sorensen J.L."/>
            <person name="Fitzpatrick D.A."/>
            <person name="Frisvad J.C."/>
            <person name="Nielsen K.L."/>
        </authorList>
    </citation>
    <scope>NUCLEOTIDE SEQUENCE</scope>
    <source>
        <strain evidence="2">IBT 16125</strain>
    </source>
</reference>